<dbReference type="CDD" id="cd07723">
    <property type="entry name" value="hydroxyacylglutathione_hydrolase_MBL-fold"/>
    <property type="match status" value="1"/>
</dbReference>
<dbReference type="EMBL" id="JASJQH010000551">
    <property type="protein sequence ID" value="KAK9763825.1"/>
    <property type="molecule type" value="Genomic_DNA"/>
</dbReference>
<dbReference type="PANTHER" id="PTHR11935:SF94">
    <property type="entry name" value="TENZING NORGAY, ISOFORM C"/>
    <property type="match status" value="1"/>
</dbReference>
<evidence type="ECO:0000256" key="9">
    <source>
        <dbReference type="ARBA" id="ARBA00031044"/>
    </source>
</evidence>
<evidence type="ECO:0000256" key="1">
    <source>
        <dbReference type="ARBA" id="ARBA00001623"/>
    </source>
</evidence>
<evidence type="ECO:0000256" key="4">
    <source>
        <dbReference type="ARBA" id="ARBA00006759"/>
    </source>
</evidence>
<evidence type="ECO:0000256" key="3">
    <source>
        <dbReference type="ARBA" id="ARBA00004963"/>
    </source>
</evidence>
<dbReference type="SUPFAM" id="SSF56281">
    <property type="entry name" value="Metallo-hydrolase/oxidoreductase"/>
    <property type="match status" value="1"/>
</dbReference>
<dbReference type="InterPro" id="IPR032282">
    <property type="entry name" value="HAGH_C"/>
</dbReference>
<evidence type="ECO:0000313" key="12">
    <source>
        <dbReference type="Proteomes" id="UP001479436"/>
    </source>
</evidence>
<protein>
    <recommendedName>
        <fullName evidence="5">hydroxyacylglutathione hydrolase</fullName>
        <ecNumber evidence="5">3.1.2.6</ecNumber>
    </recommendedName>
    <alternativeName>
        <fullName evidence="9">Glyoxalase II</fullName>
    </alternativeName>
</protein>
<feature type="domain" description="Metallo-beta-lactamase" evidence="10">
    <location>
        <begin position="11"/>
        <end position="170"/>
    </location>
</feature>
<keyword evidence="8" id="KW-0862">Zinc</keyword>
<evidence type="ECO:0000256" key="7">
    <source>
        <dbReference type="ARBA" id="ARBA00022801"/>
    </source>
</evidence>
<comment type="cofactor">
    <cofactor evidence="2">
        <name>Zn(2+)</name>
        <dbReference type="ChEBI" id="CHEBI:29105"/>
    </cofactor>
</comment>
<dbReference type="Gene3D" id="3.60.15.10">
    <property type="entry name" value="Ribonuclease Z/Hydroxyacylglutathione hydrolase-like"/>
    <property type="match status" value="1"/>
</dbReference>
<dbReference type="PANTHER" id="PTHR11935">
    <property type="entry name" value="BETA LACTAMASE DOMAIN"/>
    <property type="match status" value="1"/>
</dbReference>
<keyword evidence="6" id="KW-0479">Metal-binding</keyword>
<sequence length="249" mass="27832">MKVIAVPALEDNYSYLIVDEKSNEAIAVDPVEPHKILKAAEDAKVKLISVFTTHHHWDHAGGNEELLSLKPELTVYGADDRIAKLTNFVKDNEEFKIGSLNVKCLMTVCHTSGSVSFFVSDGEEKAVFTGDTLFIGGCGRFFEGSPEDMYNSLLNVLAVLPKETKVYCGHEYTKSNLKFALSVDPENSRLKEKYAWCDSNPVTVPSTIGEELEINPFMRVNDVHIQKKLGKNDSIDVMAELRELKNNFK</sequence>
<comment type="pathway">
    <text evidence="3">Secondary metabolite metabolism; methylglyoxal degradation; (R)-lactate from methylglyoxal: step 2/2.</text>
</comment>
<keyword evidence="7 11" id="KW-0378">Hydrolase</keyword>
<dbReference type="HAMAP" id="MF_01374">
    <property type="entry name" value="Glyoxalase_2"/>
    <property type="match status" value="1"/>
</dbReference>
<dbReference type="Proteomes" id="UP001479436">
    <property type="component" value="Unassembled WGS sequence"/>
</dbReference>
<dbReference type="InterPro" id="IPR017782">
    <property type="entry name" value="Hydroxyacylglutathione_Hdrlase"/>
</dbReference>
<dbReference type="NCBIfam" id="TIGR03413">
    <property type="entry name" value="GSH_gloB"/>
    <property type="match status" value="1"/>
</dbReference>
<dbReference type="EC" id="3.1.2.6" evidence="5"/>
<dbReference type="InterPro" id="IPR035680">
    <property type="entry name" value="Clx_II_MBL"/>
</dbReference>
<dbReference type="InterPro" id="IPR001279">
    <property type="entry name" value="Metallo-B-lactamas"/>
</dbReference>
<comment type="catalytic activity">
    <reaction evidence="1">
        <text>an S-(2-hydroxyacyl)glutathione + H2O = a 2-hydroxy carboxylate + glutathione + H(+)</text>
        <dbReference type="Rhea" id="RHEA:21864"/>
        <dbReference type="ChEBI" id="CHEBI:15377"/>
        <dbReference type="ChEBI" id="CHEBI:15378"/>
        <dbReference type="ChEBI" id="CHEBI:57925"/>
        <dbReference type="ChEBI" id="CHEBI:58896"/>
        <dbReference type="ChEBI" id="CHEBI:71261"/>
        <dbReference type="EC" id="3.1.2.6"/>
    </reaction>
</comment>
<proteinExistence type="inferred from homology"/>
<evidence type="ECO:0000256" key="5">
    <source>
        <dbReference type="ARBA" id="ARBA00011917"/>
    </source>
</evidence>
<evidence type="ECO:0000259" key="10">
    <source>
        <dbReference type="SMART" id="SM00849"/>
    </source>
</evidence>
<evidence type="ECO:0000256" key="2">
    <source>
        <dbReference type="ARBA" id="ARBA00001947"/>
    </source>
</evidence>
<dbReference type="PIRSF" id="PIRSF005457">
    <property type="entry name" value="Glx"/>
    <property type="match status" value="1"/>
</dbReference>
<evidence type="ECO:0000256" key="6">
    <source>
        <dbReference type="ARBA" id="ARBA00022723"/>
    </source>
</evidence>
<evidence type="ECO:0000313" key="11">
    <source>
        <dbReference type="EMBL" id="KAK9763825.1"/>
    </source>
</evidence>
<evidence type="ECO:0000256" key="8">
    <source>
        <dbReference type="ARBA" id="ARBA00022833"/>
    </source>
</evidence>
<comment type="caution">
    <text evidence="11">The sequence shown here is derived from an EMBL/GenBank/DDBJ whole genome shotgun (WGS) entry which is preliminary data.</text>
</comment>
<dbReference type="GO" id="GO:0004416">
    <property type="term" value="F:hydroxyacylglutathione hydrolase activity"/>
    <property type="evidence" value="ECO:0007669"/>
    <property type="project" value="UniProtKB-EC"/>
</dbReference>
<dbReference type="InterPro" id="IPR036866">
    <property type="entry name" value="RibonucZ/Hydroxyglut_hydro"/>
</dbReference>
<dbReference type="SMART" id="SM00849">
    <property type="entry name" value="Lactamase_B"/>
    <property type="match status" value="1"/>
</dbReference>
<dbReference type="Pfam" id="PF16123">
    <property type="entry name" value="HAGH_C"/>
    <property type="match status" value="1"/>
</dbReference>
<organism evidence="11 12">
    <name type="scientific">Basidiobolus ranarum</name>
    <dbReference type="NCBI Taxonomy" id="34480"/>
    <lineage>
        <taxon>Eukaryota</taxon>
        <taxon>Fungi</taxon>
        <taxon>Fungi incertae sedis</taxon>
        <taxon>Zoopagomycota</taxon>
        <taxon>Entomophthoromycotina</taxon>
        <taxon>Basidiobolomycetes</taxon>
        <taxon>Basidiobolales</taxon>
        <taxon>Basidiobolaceae</taxon>
        <taxon>Basidiobolus</taxon>
    </lineage>
</organism>
<reference evidence="11 12" key="1">
    <citation type="submission" date="2023-04" db="EMBL/GenBank/DDBJ databases">
        <title>Genome of Basidiobolus ranarum AG-B5.</title>
        <authorList>
            <person name="Stajich J.E."/>
            <person name="Carter-House D."/>
            <person name="Gryganskyi A."/>
        </authorList>
    </citation>
    <scope>NUCLEOTIDE SEQUENCE [LARGE SCALE GENOMIC DNA]</scope>
    <source>
        <strain evidence="11 12">AG-B5</strain>
    </source>
</reference>
<accession>A0ABR2WQP4</accession>
<dbReference type="Pfam" id="PF00753">
    <property type="entry name" value="Lactamase_B"/>
    <property type="match status" value="1"/>
</dbReference>
<name>A0ABR2WQP4_9FUNG</name>
<gene>
    <name evidence="11" type="primary">GLO2_3</name>
    <name evidence="11" type="ORF">K7432_009178</name>
</gene>
<keyword evidence="12" id="KW-1185">Reference proteome</keyword>
<comment type="similarity">
    <text evidence="4">Belongs to the metallo-beta-lactamase superfamily. Glyoxalase II family.</text>
</comment>